<feature type="transmembrane region" description="Helical" evidence="8">
    <location>
        <begin position="814"/>
        <end position="837"/>
    </location>
</feature>
<feature type="transmembrane region" description="Helical" evidence="8">
    <location>
        <begin position="329"/>
        <end position="353"/>
    </location>
</feature>
<feature type="transmembrane region" description="Helical" evidence="8">
    <location>
        <begin position="359"/>
        <end position="378"/>
    </location>
</feature>
<dbReference type="InterPro" id="IPR051697">
    <property type="entry name" value="Patched_domain-protein"/>
</dbReference>
<feature type="transmembrane region" description="Helical" evidence="8">
    <location>
        <begin position="294"/>
        <end position="317"/>
    </location>
</feature>
<evidence type="ECO:0000256" key="4">
    <source>
        <dbReference type="ARBA" id="ARBA00022989"/>
    </source>
</evidence>
<reference evidence="10 11" key="1">
    <citation type="submission" date="2023-08" db="EMBL/GenBank/DDBJ databases">
        <title>A Necator americanus chromosomal reference genome.</title>
        <authorList>
            <person name="Ilik V."/>
            <person name="Petrzelkova K.J."/>
            <person name="Pardy F."/>
            <person name="Fuh T."/>
            <person name="Niatou-Singa F.S."/>
            <person name="Gouil Q."/>
            <person name="Baker L."/>
            <person name="Ritchie M.E."/>
            <person name="Jex A.R."/>
            <person name="Gazzola D."/>
            <person name="Li H."/>
            <person name="Toshio Fujiwara R."/>
            <person name="Zhan B."/>
            <person name="Aroian R.V."/>
            <person name="Pafco B."/>
            <person name="Schwarz E.M."/>
        </authorList>
    </citation>
    <scope>NUCLEOTIDE SEQUENCE [LARGE SCALE GENOMIC DNA]</scope>
    <source>
        <strain evidence="10 11">Aroian</strain>
        <tissue evidence="10">Whole animal</tissue>
    </source>
</reference>
<feature type="transmembrane region" description="Helical" evidence="8">
    <location>
        <begin position="687"/>
        <end position="706"/>
    </location>
</feature>
<organism evidence="10 11">
    <name type="scientific">Necator americanus</name>
    <name type="common">Human hookworm</name>
    <dbReference type="NCBI Taxonomy" id="51031"/>
    <lineage>
        <taxon>Eukaryota</taxon>
        <taxon>Metazoa</taxon>
        <taxon>Ecdysozoa</taxon>
        <taxon>Nematoda</taxon>
        <taxon>Chromadorea</taxon>
        <taxon>Rhabditida</taxon>
        <taxon>Rhabditina</taxon>
        <taxon>Rhabditomorpha</taxon>
        <taxon>Strongyloidea</taxon>
        <taxon>Ancylostomatidae</taxon>
        <taxon>Bunostominae</taxon>
        <taxon>Necator</taxon>
    </lineage>
</organism>
<feature type="transmembrane region" description="Helical" evidence="8">
    <location>
        <begin position="781"/>
        <end position="802"/>
    </location>
</feature>
<evidence type="ECO:0000256" key="1">
    <source>
        <dbReference type="ARBA" id="ARBA00004141"/>
    </source>
</evidence>
<evidence type="ECO:0000256" key="8">
    <source>
        <dbReference type="SAM" id="Phobius"/>
    </source>
</evidence>
<dbReference type="InterPro" id="IPR000731">
    <property type="entry name" value="SSD"/>
</dbReference>
<accession>A0ABR1DSZ4</accession>
<name>A0ABR1DSZ4_NECAM</name>
<evidence type="ECO:0000256" key="7">
    <source>
        <dbReference type="SAM" id="MobiDB-lite"/>
    </source>
</evidence>
<comment type="similarity">
    <text evidence="2">Belongs to the patched family.</text>
</comment>
<feature type="domain" description="SSD" evidence="9">
    <location>
        <begin position="292"/>
        <end position="416"/>
    </location>
</feature>
<evidence type="ECO:0000259" key="9">
    <source>
        <dbReference type="PROSITE" id="PS50156"/>
    </source>
</evidence>
<evidence type="ECO:0000256" key="2">
    <source>
        <dbReference type="ARBA" id="ARBA00005585"/>
    </source>
</evidence>
<keyword evidence="11" id="KW-1185">Reference proteome</keyword>
<dbReference type="SUPFAM" id="SSF82866">
    <property type="entry name" value="Multidrug efflux transporter AcrB transmembrane domain"/>
    <property type="match status" value="2"/>
</dbReference>
<evidence type="ECO:0000313" key="10">
    <source>
        <dbReference type="EMBL" id="KAK6753561.1"/>
    </source>
</evidence>
<feature type="region of interest" description="Disordered" evidence="7">
    <location>
        <begin position="860"/>
        <end position="882"/>
    </location>
</feature>
<comment type="subcellular location">
    <subcellularLocation>
        <location evidence="1">Membrane</location>
        <topology evidence="1">Multi-pass membrane protein</topology>
    </subcellularLocation>
</comment>
<dbReference type="EMBL" id="JAVFWL010000005">
    <property type="protein sequence ID" value="KAK6753561.1"/>
    <property type="molecule type" value="Genomic_DNA"/>
</dbReference>
<feature type="transmembrane region" description="Helical" evidence="8">
    <location>
        <begin position="740"/>
        <end position="761"/>
    </location>
</feature>
<evidence type="ECO:0000256" key="6">
    <source>
        <dbReference type="ARBA" id="ARBA00023180"/>
    </source>
</evidence>
<dbReference type="Pfam" id="PF02460">
    <property type="entry name" value="Patched"/>
    <property type="match status" value="1"/>
</dbReference>
<evidence type="ECO:0000313" key="11">
    <source>
        <dbReference type="Proteomes" id="UP001303046"/>
    </source>
</evidence>
<comment type="caution">
    <text evidence="10">The sequence shown here is derived from an EMBL/GenBank/DDBJ whole genome shotgun (WGS) entry which is preliminary data.</text>
</comment>
<protein>
    <recommendedName>
        <fullName evidence="9">SSD domain-containing protein</fullName>
    </recommendedName>
</protein>
<keyword evidence="5 8" id="KW-0472">Membrane</keyword>
<dbReference type="InterPro" id="IPR003392">
    <property type="entry name" value="PTHD_SSD"/>
</dbReference>
<feature type="transmembrane region" description="Helical" evidence="8">
    <location>
        <begin position="28"/>
        <end position="48"/>
    </location>
</feature>
<gene>
    <name evidence="10" type="primary">Necator_chrV.g17674</name>
    <name evidence="10" type="ORF">RB195_012884</name>
</gene>
<dbReference type="PANTHER" id="PTHR10796">
    <property type="entry name" value="PATCHED-RELATED"/>
    <property type="match status" value="1"/>
</dbReference>
<evidence type="ECO:0000256" key="5">
    <source>
        <dbReference type="ARBA" id="ARBA00023136"/>
    </source>
</evidence>
<keyword evidence="3 8" id="KW-0812">Transmembrane</keyword>
<dbReference type="Gene3D" id="1.20.1640.10">
    <property type="entry name" value="Multidrug efflux transporter AcrB transmembrane domain"/>
    <property type="match status" value="2"/>
</dbReference>
<keyword evidence="4 8" id="KW-1133">Transmembrane helix</keyword>
<sequence>MQLVHREFDEFIHKLFFRFGLIVHKFRLEFLVASLVCTTFCAYGLVWIEEQSTKDPQFVFSPRNALWRYEKAVISEHWPLDEQRFWPGKSYDLSGYLDIIVAGKEHPQYGRPNILNLRYLDEVSRINQYIIHNITVPVDIDGKHYEVAYTDLCMSFDWACYMNDHLTMLMPKSRWGNFSGPIAEFASDIINSEVNITYPIGWRGSEPIYFGALVGRPHLTDSEGHFDNAIALRLTYNVREQKVGNISYIWRKKLASWLTNKEKPPSDLVEFGVNHNESLPEGLQDVADTLTPKFIGTCTILSTFCFVVSVVLINHGNGLIGIDWVRSKPIVACAGILCPLLAVITSFGLLLWFGELYNAIVNVSPFLVLCIGIDDLFIMSAEWHRTNPDHSPARRIADTLSEAAVAISITSITDIVGSEKPAKGLKSKLNTIIRKMETKLEHHEKQTTGTLREETFVNKLFREIIGPFILERSTQVCATLLYFVYLLLSIYGCLNIKEGLDPKFLVRESFYLSNFYKLIDQSFWVEGLQMQVVVNRPPDLFNTTMREEFSKMMSDFENTQFTMNHNATMIWLNAYELHLEREKNELNIEKPASSSEWYHRCRDWLLVAGGRRLWEKDMVWGQTEKDFYVLKAFRFQLGLRNYRTPTDHTNSCKLMREIASKYAHFNVTTFHEYYPFADQYLELKPSLSQNIVFGLISMLAVTLIMIPDVRAAFSVVLCIASINLGVLGFMTFWGVNLDSVSMITVIMCIGFAVDLSAHIAYAYSQACGTSHERAVFALETLGWPVFLGASSTILGIMVLTLVDAYIVEIFFKTVFLVISFSMLHGLLFLPVLLMIIIPEKRAKKSANKIHDKPRAVFTCSDPEDKEDLGRKAPSRHISSMDDLKKKGVPNKINLTVEPAPGEEPLDEDVVKATVDRLTGKILTPDYHSPK</sequence>
<dbReference type="Proteomes" id="UP001303046">
    <property type="component" value="Unassembled WGS sequence"/>
</dbReference>
<keyword evidence="6" id="KW-0325">Glycoprotein</keyword>
<feature type="transmembrane region" description="Helical" evidence="8">
    <location>
        <begin position="712"/>
        <end position="733"/>
    </location>
</feature>
<evidence type="ECO:0000256" key="3">
    <source>
        <dbReference type="ARBA" id="ARBA00022692"/>
    </source>
</evidence>
<dbReference type="PANTHER" id="PTHR10796:SF191">
    <property type="entry name" value="SSD DOMAIN-CONTAINING PROTEIN"/>
    <property type="match status" value="1"/>
</dbReference>
<dbReference type="PROSITE" id="PS50156">
    <property type="entry name" value="SSD"/>
    <property type="match status" value="1"/>
</dbReference>
<proteinExistence type="inferred from homology"/>